<dbReference type="AlphaFoldDB" id="A0A1S2LGA3"/>
<dbReference type="Pfam" id="PF01554">
    <property type="entry name" value="MatE"/>
    <property type="match status" value="2"/>
</dbReference>
<dbReference type="InterPro" id="IPR048279">
    <property type="entry name" value="MdtK-like"/>
</dbReference>
<evidence type="ECO:0000256" key="6">
    <source>
        <dbReference type="ARBA" id="ARBA00022692"/>
    </source>
</evidence>
<feature type="transmembrane region" description="Helical" evidence="10">
    <location>
        <begin position="139"/>
        <end position="160"/>
    </location>
</feature>
<feature type="transmembrane region" description="Helical" evidence="10">
    <location>
        <begin position="96"/>
        <end position="119"/>
    </location>
</feature>
<evidence type="ECO:0000256" key="1">
    <source>
        <dbReference type="ARBA" id="ARBA00004651"/>
    </source>
</evidence>
<dbReference type="InterPro" id="IPR002528">
    <property type="entry name" value="MATE_fam"/>
</dbReference>
<feature type="transmembrane region" description="Helical" evidence="10">
    <location>
        <begin position="319"/>
        <end position="341"/>
    </location>
</feature>
<keyword evidence="6 10" id="KW-0812">Transmembrane</keyword>
<evidence type="ECO:0000256" key="4">
    <source>
        <dbReference type="ARBA" id="ARBA00022448"/>
    </source>
</evidence>
<evidence type="ECO:0000256" key="8">
    <source>
        <dbReference type="ARBA" id="ARBA00023136"/>
    </source>
</evidence>
<evidence type="ECO:0000256" key="9">
    <source>
        <dbReference type="ARBA" id="ARBA00023251"/>
    </source>
</evidence>
<keyword evidence="9" id="KW-0046">Antibiotic resistance</keyword>
<comment type="caution">
    <text evidence="11">The sequence shown here is derived from an EMBL/GenBank/DDBJ whole genome shotgun (WGS) entry which is preliminary data.</text>
</comment>
<feature type="transmembrane region" description="Helical" evidence="10">
    <location>
        <begin position="241"/>
        <end position="266"/>
    </location>
</feature>
<proteinExistence type="inferred from homology"/>
<dbReference type="InterPro" id="IPR045070">
    <property type="entry name" value="MATE_MepA-like"/>
</dbReference>
<dbReference type="PIRSF" id="PIRSF006603">
    <property type="entry name" value="DinF"/>
    <property type="match status" value="1"/>
</dbReference>
<dbReference type="CDD" id="cd13143">
    <property type="entry name" value="MATE_MepA_like"/>
    <property type="match status" value="1"/>
</dbReference>
<gene>
    <name evidence="11" type="ORF">BKP35_11535</name>
</gene>
<dbReference type="EMBL" id="MLQQ01000026">
    <property type="protein sequence ID" value="OIJ11569.1"/>
    <property type="molecule type" value="Genomic_DNA"/>
</dbReference>
<dbReference type="GO" id="GO:0046677">
    <property type="term" value="P:response to antibiotic"/>
    <property type="evidence" value="ECO:0007669"/>
    <property type="project" value="UniProtKB-KW"/>
</dbReference>
<reference evidence="11 12" key="1">
    <citation type="submission" date="2016-10" db="EMBL/GenBank/DDBJ databases">
        <title>Draft genome sequences of four alkaliphilic bacteria belonging to the Anaerobacillus genus.</title>
        <authorList>
            <person name="Bassil N.M."/>
            <person name="Lloyd J.R."/>
        </authorList>
    </citation>
    <scope>NUCLEOTIDE SEQUENCE [LARGE SCALE GENOMIC DNA]</scope>
    <source>
        <strain evidence="11 12">DSM 15340</strain>
    </source>
</reference>
<dbReference type="GO" id="GO:0042910">
    <property type="term" value="F:xenobiotic transmembrane transporter activity"/>
    <property type="evidence" value="ECO:0007669"/>
    <property type="project" value="InterPro"/>
</dbReference>
<evidence type="ECO:0000313" key="11">
    <source>
        <dbReference type="EMBL" id="OIJ11569.1"/>
    </source>
</evidence>
<name>A0A1S2LGA3_9BACI</name>
<accession>A0A1S2LGA3</accession>
<comment type="subcellular location">
    <subcellularLocation>
        <location evidence="1">Cell membrane</location>
        <topology evidence="1">Multi-pass membrane protein</topology>
    </subcellularLocation>
</comment>
<keyword evidence="8 10" id="KW-0472">Membrane</keyword>
<dbReference type="NCBIfam" id="TIGR00797">
    <property type="entry name" value="matE"/>
    <property type="match status" value="1"/>
</dbReference>
<sequence>MQQKYQSERLGIEPIPKLLKNLSVPAMVGMFVMALYNIVDTIFISYAVGISAVAGLTISFPVIMIIMAVSVAMGMGGASVISRLLGAQKEKEANQVFGNIITMIIFVSIIGAIAAFTILEPMLILFGATPDILGYSVDYMFPILLGTFLFSFGFATNAIVRSEGNAKLSMNIMIISSVLNIILDAIFIFGFNMGVRGAAYASVLSQGVISVIFLHYFLTGKSSLSLRIADLAPKYKIIKEVFAIGLPGFMQQAAGGIMVVSINTMLIRFGSEFHVGLFGIVQRISMFMLMPLVGIMQGMQPLVGYNFGANKFTRLKETVWIGLKVSTLLSTIIFIIMMIFPKYFMMIFTSDAEVIKSGTDAIRILFATAFFIGVPVVCGGIFQALGKVKLALILSMSRQLLFLIPLVLILPHFFGVNGVWMAFPISDALSFGLAAFLLYRNRDLILRDDDLTVETETEALLPVKENTVIGEPLAKSSEA</sequence>
<evidence type="ECO:0000256" key="7">
    <source>
        <dbReference type="ARBA" id="ARBA00022989"/>
    </source>
</evidence>
<feature type="transmembrane region" description="Helical" evidence="10">
    <location>
        <begin position="197"/>
        <end position="218"/>
    </location>
</feature>
<dbReference type="Proteomes" id="UP000180098">
    <property type="component" value="Unassembled WGS sequence"/>
</dbReference>
<keyword evidence="12" id="KW-1185">Reference proteome</keyword>
<feature type="transmembrane region" description="Helical" evidence="10">
    <location>
        <begin position="361"/>
        <end position="385"/>
    </location>
</feature>
<evidence type="ECO:0000256" key="10">
    <source>
        <dbReference type="SAM" id="Phobius"/>
    </source>
</evidence>
<feature type="transmembrane region" description="Helical" evidence="10">
    <location>
        <begin position="420"/>
        <end position="439"/>
    </location>
</feature>
<feature type="transmembrane region" description="Helical" evidence="10">
    <location>
        <begin position="45"/>
        <end position="75"/>
    </location>
</feature>
<organism evidence="11 12">
    <name type="scientific">Anaerobacillus arseniciselenatis</name>
    <dbReference type="NCBI Taxonomy" id="85682"/>
    <lineage>
        <taxon>Bacteria</taxon>
        <taxon>Bacillati</taxon>
        <taxon>Bacillota</taxon>
        <taxon>Bacilli</taxon>
        <taxon>Bacillales</taxon>
        <taxon>Bacillaceae</taxon>
        <taxon>Anaerobacillus</taxon>
    </lineage>
</organism>
<dbReference type="PANTHER" id="PTHR43823:SF3">
    <property type="entry name" value="MULTIDRUG EXPORT PROTEIN MEPA"/>
    <property type="match status" value="1"/>
</dbReference>
<dbReference type="GO" id="GO:0015297">
    <property type="term" value="F:antiporter activity"/>
    <property type="evidence" value="ECO:0007669"/>
    <property type="project" value="InterPro"/>
</dbReference>
<keyword evidence="5" id="KW-1003">Cell membrane</keyword>
<keyword evidence="4" id="KW-0813">Transport</keyword>
<dbReference type="PANTHER" id="PTHR43823">
    <property type="entry name" value="SPORULATION PROTEIN YKVU"/>
    <property type="match status" value="1"/>
</dbReference>
<evidence type="ECO:0000256" key="2">
    <source>
        <dbReference type="ARBA" id="ARBA00008417"/>
    </source>
</evidence>
<feature type="transmembrane region" description="Helical" evidence="10">
    <location>
        <begin position="172"/>
        <end position="191"/>
    </location>
</feature>
<comment type="similarity">
    <text evidence="2">Belongs to the multi antimicrobial extrusion (MATE) (TC 2.A.66.1) family. MepA subfamily.</text>
</comment>
<evidence type="ECO:0000256" key="3">
    <source>
        <dbReference type="ARBA" id="ARBA00022106"/>
    </source>
</evidence>
<evidence type="ECO:0000313" key="12">
    <source>
        <dbReference type="Proteomes" id="UP000180098"/>
    </source>
</evidence>
<feature type="transmembrane region" description="Helical" evidence="10">
    <location>
        <begin position="392"/>
        <end position="414"/>
    </location>
</feature>
<protein>
    <recommendedName>
        <fullName evidence="3">Multidrug export protein MepA</fullName>
    </recommendedName>
</protein>
<dbReference type="OrthoDB" id="9811110at2"/>
<dbReference type="InterPro" id="IPR051327">
    <property type="entry name" value="MATE_MepA_subfamily"/>
</dbReference>
<evidence type="ECO:0000256" key="5">
    <source>
        <dbReference type="ARBA" id="ARBA00022475"/>
    </source>
</evidence>
<keyword evidence="7 10" id="KW-1133">Transmembrane helix</keyword>
<dbReference type="GO" id="GO:0005886">
    <property type="term" value="C:plasma membrane"/>
    <property type="evidence" value="ECO:0007669"/>
    <property type="project" value="UniProtKB-SubCell"/>
</dbReference>